<protein>
    <submittedName>
        <fullName evidence="1">Uncharacterized protein</fullName>
    </submittedName>
</protein>
<accession>F8NL72</accession>
<evidence type="ECO:0000313" key="1">
    <source>
        <dbReference type="EMBL" id="EGO28888.1"/>
    </source>
</evidence>
<dbReference type="Proteomes" id="UP000008064">
    <property type="component" value="Unassembled WGS sequence"/>
</dbReference>
<organism>
    <name type="scientific">Serpula lacrymans var. lacrymans (strain S7.9)</name>
    <name type="common">Dry rot fungus</name>
    <dbReference type="NCBI Taxonomy" id="578457"/>
    <lineage>
        <taxon>Eukaryota</taxon>
        <taxon>Fungi</taxon>
        <taxon>Dikarya</taxon>
        <taxon>Basidiomycota</taxon>
        <taxon>Agaricomycotina</taxon>
        <taxon>Agaricomycetes</taxon>
        <taxon>Agaricomycetidae</taxon>
        <taxon>Boletales</taxon>
        <taxon>Coniophorineae</taxon>
        <taxon>Serpulaceae</taxon>
        <taxon>Serpula</taxon>
    </lineage>
</organism>
<proteinExistence type="predicted"/>
<dbReference type="AlphaFoldDB" id="F8NL72"/>
<gene>
    <name evidence="1" type="ORF">SERLADRAFT_434783</name>
</gene>
<reference evidence="1" key="1">
    <citation type="submission" date="2011-04" db="EMBL/GenBank/DDBJ databases">
        <title>Evolution of plant cell wall degrading machinery underlies the functional diversity of forest fungi.</title>
        <authorList>
            <consortium name="US DOE Joint Genome Institute (JGI-PGF)"/>
            <person name="Eastwood D.C."/>
            <person name="Floudas D."/>
            <person name="Binder M."/>
            <person name="Majcherczyk A."/>
            <person name="Schneider P."/>
            <person name="Aerts A."/>
            <person name="Asiegbu F.O."/>
            <person name="Baker S.E."/>
            <person name="Barry K."/>
            <person name="Bendiksby M."/>
            <person name="Blumentritt M."/>
            <person name="Coutinho P.M."/>
            <person name="Cullen D."/>
            <person name="Cullen D."/>
            <person name="Gathman A."/>
            <person name="Goodell B."/>
            <person name="Henrissat B."/>
            <person name="Ihrmark K."/>
            <person name="Kauserud H."/>
            <person name="Kohler A."/>
            <person name="LaButti K."/>
            <person name="Lapidus A."/>
            <person name="Lavin J.L."/>
            <person name="Lee Y.-H."/>
            <person name="Lindquist E."/>
            <person name="Lilly W."/>
            <person name="Lucas S."/>
            <person name="Morin E."/>
            <person name="Murat C."/>
            <person name="Oguiza J.A."/>
            <person name="Park J."/>
            <person name="Pisabarro A.G."/>
            <person name="Riley R."/>
            <person name="Rosling A."/>
            <person name="Salamov A."/>
            <person name="Schmidt O."/>
            <person name="Schmutz J."/>
            <person name="Skrede I."/>
            <person name="Stenlid J."/>
            <person name="Wiebenga A."/>
            <person name="Xie X."/>
            <person name="Kues U."/>
            <person name="Hibbett D.S."/>
            <person name="Hoffmeister D."/>
            <person name="Hogberg N."/>
            <person name="Martin F."/>
            <person name="Grigoriev I.V."/>
            <person name="Watkinson S.C."/>
        </authorList>
    </citation>
    <scope>NUCLEOTIDE SEQUENCE</scope>
    <source>
        <strain evidence="1">S7.9</strain>
    </source>
</reference>
<dbReference type="RefSeq" id="XP_007315087.1">
    <property type="nucleotide sequence ID" value="XM_007315025.1"/>
</dbReference>
<sequence>MLKKEIHRLISESDAGRPISSFIQGRELLTFKGSRRHIVLEAASVTLAHSFPSAFTRMIDASRLRSVVPWAITQSNHQAKLIGFRSLLSVRGKLDRGALSYSLTTILAVPGRMFFGGRIPMQSADFVFSACINESSHNHLRSTAPLRRGDVLFFCRGVILDQGVIK</sequence>
<dbReference type="HOGENOM" id="CLU_1603745_0_0_1"/>
<dbReference type="GeneID" id="18814452"/>
<name>F8NL72_SERL9</name>
<dbReference type="KEGG" id="sla:SERLADRAFT_434783"/>
<dbReference type="EMBL" id="GL945430">
    <property type="protein sequence ID" value="EGO28888.1"/>
    <property type="molecule type" value="Genomic_DNA"/>
</dbReference>